<sequence length="293" mass="33650">MINKDSNDVFAKLAARDNVDQAEFDQFRQFLEDACGISLGDNKQYLVTNRMRRLMDDHKIANFGDLVRNLRQGLNRKLKEQVIDAMTTNETFWFRDIYPYDHLKNNLLPQLMGPNNKMFGPIRIWSAACSSGQEPYSISMMAEEFKLKNMGTLPRQVQIVATDLSTTVLEQARAGEYDKLSVMRGLSNERLDRFFDKTPEGNWKVKPILRDRIDFRPINLMDSYAALGKFDIVFCRNVLIYFNADLKRQILQKIHASLKPQGILYLGSSEGLAGAADLFEMVRCEPGILYKAI</sequence>
<evidence type="ECO:0000313" key="7">
    <source>
        <dbReference type="EMBL" id="GGY72495.1"/>
    </source>
</evidence>
<dbReference type="InterPro" id="IPR000780">
    <property type="entry name" value="CheR_MeTrfase"/>
</dbReference>
<evidence type="ECO:0000256" key="1">
    <source>
        <dbReference type="ARBA" id="ARBA00001541"/>
    </source>
</evidence>
<dbReference type="PANTHER" id="PTHR24422">
    <property type="entry name" value="CHEMOTAXIS PROTEIN METHYLTRANSFERASE"/>
    <property type="match status" value="1"/>
</dbReference>
<dbReference type="Proteomes" id="UP000619761">
    <property type="component" value="Unassembled WGS sequence"/>
</dbReference>
<dbReference type="PROSITE" id="PS50123">
    <property type="entry name" value="CHER"/>
    <property type="match status" value="1"/>
</dbReference>
<comment type="caution">
    <text evidence="7">The sequence shown here is derived from an EMBL/GenBank/DDBJ whole genome shotgun (WGS) entry which is preliminary data.</text>
</comment>
<gene>
    <name evidence="7" type="ORF">GCM10011613_16850</name>
</gene>
<keyword evidence="4" id="KW-0808">Transferase</keyword>
<dbReference type="InterPro" id="IPR022642">
    <property type="entry name" value="CheR_C"/>
</dbReference>
<proteinExistence type="predicted"/>
<dbReference type="InterPro" id="IPR022641">
    <property type="entry name" value="CheR_N"/>
</dbReference>
<evidence type="ECO:0000256" key="4">
    <source>
        <dbReference type="ARBA" id="ARBA00022679"/>
    </source>
</evidence>
<dbReference type="CDD" id="cd02440">
    <property type="entry name" value="AdoMet_MTases"/>
    <property type="match status" value="1"/>
</dbReference>
<organism evidence="7 8">
    <name type="scientific">Cellvibrio zantedeschiae</name>
    <dbReference type="NCBI Taxonomy" id="1237077"/>
    <lineage>
        <taxon>Bacteria</taxon>
        <taxon>Pseudomonadati</taxon>
        <taxon>Pseudomonadota</taxon>
        <taxon>Gammaproteobacteria</taxon>
        <taxon>Cellvibrionales</taxon>
        <taxon>Cellvibrionaceae</taxon>
        <taxon>Cellvibrio</taxon>
    </lineage>
</organism>
<dbReference type="EC" id="2.1.1.80" evidence="2"/>
<keyword evidence="8" id="KW-1185">Reference proteome</keyword>
<comment type="catalytic activity">
    <reaction evidence="1">
        <text>L-glutamyl-[protein] + S-adenosyl-L-methionine = [protein]-L-glutamate 5-O-methyl ester + S-adenosyl-L-homocysteine</text>
        <dbReference type="Rhea" id="RHEA:24452"/>
        <dbReference type="Rhea" id="RHEA-COMP:10208"/>
        <dbReference type="Rhea" id="RHEA-COMP:10311"/>
        <dbReference type="ChEBI" id="CHEBI:29973"/>
        <dbReference type="ChEBI" id="CHEBI:57856"/>
        <dbReference type="ChEBI" id="CHEBI:59789"/>
        <dbReference type="ChEBI" id="CHEBI:82795"/>
        <dbReference type="EC" id="2.1.1.80"/>
    </reaction>
</comment>
<evidence type="ECO:0000313" key="8">
    <source>
        <dbReference type="Proteomes" id="UP000619761"/>
    </source>
</evidence>
<name>A0ABQ3B3H4_9GAMM</name>
<dbReference type="SUPFAM" id="SSF53335">
    <property type="entry name" value="S-adenosyl-L-methionine-dependent methyltransferases"/>
    <property type="match status" value="1"/>
</dbReference>
<dbReference type="Gene3D" id="3.40.50.150">
    <property type="entry name" value="Vaccinia Virus protein VP39"/>
    <property type="match status" value="1"/>
</dbReference>
<evidence type="ECO:0000256" key="3">
    <source>
        <dbReference type="ARBA" id="ARBA00022603"/>
    </source>
</evidence>
<dbReference type="Pfam" id="PF01739">
    <property type="entry name" value="CheR"/>
    <property type="match status" value="1"/>
</dbReference>
<dbReference type="InterPro" id="IPR036804">
    <property type="entry name" value="CheR_N_sf"/>
</dbReference>
<dbReference type="Gene3D" id="1.10.155.10">
    <property type="entry name" value="Chemotaxis receptor methyltransferase CheR, N-terminal domain"/>
    <property type="match status" value="1"/>
</dbReference>
<dbReference type="InterPro" id="IPR029063">
    <property type="entry name" value="SAM-dependent_MTases_sf"/>
</dbReference>
<protein>
    <recommendedName>
        <fullName evidence="2">protein-glutamate O-methyltransferase</fullName>
        <ecNumber evidence="2">2.1.1.80</ecNumber>
    </recommendedName>
</protein>
<feature type="domain" description="CheR-type methyltransferase" evidence="6">
    <location>
        <begin position="12"/>
        <end position="293"/>
    </location>
</feature>
<reference evidence="8" key="1">
    <citation type="journal article" date="2019" name="Int. J. Syst. Evol. Microbiol.">
        <title>The Global Catalogue of Microorganisms (GCM) 10K type strain sequencing project: providing services to taxonomists for standard genome sequencing and annotation.</title>
        <authorList>
            <consortium name="The Broad Institute Genomics Platform"/>
            <consortium name="The Broad Institute Genome Sequencing Center for Infectious Disease"/>
            <person name="Wu L."/>
            <person name="Ma J."/>
        </authorList>
    </citation>
    <scope>NUCLEOTIDE SEQUENCE [LARGE SCALE GENOMIC DNA]</scope>
    <source>
        <strain evidence="8">KCTC 32239</strain>
    </source>
</reference>
<dbReference type="SUPFAM" id="SSF47757">
    <property type="entry name" value="Chemotaxis receptor methyltransferase CheR, N-terminal domain"/>
    <property type="match status" value="1"/>
</dbReference>
<dbReference type="PANTHER" id="PTHR24422:SF21">
    <property type="entry name" value="CHEMOTAXIS PROTEIN METHYLTRANSFERASE 1"/>
    <property type="match status" value="1"/>
</dbReference>
<dbReference type="EMBL" id="BMYZ01000001">
    <property type="protein sequence ID" value="GGY72495.1"/>
    <property type="molecule type" value="Genomic_DNA"/>
</dbReference>
<keyword evidence="5" id="KW-0949">S-adenosyl-L-methionine</keyword>
<evidence type="ECO:0000259" key="6">
    <source>
        <dbReference type="PROSITE" id="PS50123"/>
    </source>
</evidence>
<evidence type="ECO:0000256" key="2">
    <source>
        <dbReference type="ARBA" id="ARBA00012534"/>
    </source>
</evidence>
<dbReference type="Pfam" id="PF03705">
    <property type="entry name" value="CheR_N"/>
    <property type="match status" value="1"/>
</dbReference>
<dbReference type="SMART" id="SM00138">
    <property type="entry name" value="MeTrc"/>
    <property type="match status" value="1"/>
</dbReference>
<dbReference type="RefSeq" id="WP_189417517.1">
    <property type="nucleotide sequence ID" value="NZ_BMYZ01000001.1"/>
</dbReference>
<evidence type="ECO:0000256" key="5">
    <source>
        <dbReference type="ARBA" id="ARBA00022691"/>
    </source>
</evidence>
<keyword evidence="3" id="KW-0489">Methyltransferase</keyword>
<dbReference type="InterPro" id="IPR050903">
    <property type="entry name" value="Bact_Chemotaxis_MeTrfase"/>
</dbReference>
<dbReference type="PRINTS" id="PR00996">
    <property type="entry name" value="CHERMTFRASE"/>
</dbReference>
<accession>A0ABQ3B3H4</accession>